<dbReference type="InterPro" id="IPR020806">
    <property type="entry name" value="PKS_PP-bd"/>
</dbReference>
<dbReference type="SUPFAM" id="SSF47336">
    <property type="entry name" value="ACP-like"/>
    <property type="match status" value="1"/>
</dbReference>
<dbReference type="CDD" id="cd00833">
    <property type="entry name" value="PKS"/>
    <property type="match status" value="1"/>
</dbReference>
<feature type="region of interest" description="C-terminal hotdog fold" evidence="4">
    <location>
        <begin position="1445"/>
        <end position="1470"/>
    </location>
</feature>
<dbReference type="InterPro" id="IPR000182">
    <property type="entry name" value="GNAT_dom"/>
</dbReference>
<dbReference type="InterPro" id="IPR049900">
    <property type="entry name" value="PKS_mFAS_DH"/>
</dbReference>
<dbReference type="InterPro" id="IPR020841">
    <property type="entry name" value="PKS_Beta-ketoAc_synthase_dom"/>
</dbReference>
<dbReference type="InterPro" id="IPR014030">
    <property type="entry name" value="Ketoacyl_synth_N"/>
</dbReference>
<dbReference type="InterPro" id="IPR042104">
    <property type="entry name" value="PKS_dehydratase_sf"/>
</dbReference>
<evidence type="ECO:0000313" key="9">
    <source>
        <dbReference type="EMBL" id="POZ61210.1"/>
    </source>
</evidence>
<dbReference type="GO" id="GO:0006633">
    <property type="term" value="P:fatty acid biosynthetic process"/>
    <property type="evidence" value="ECO:0007669"/>
    <property type="project" value="InterPro"/>
</dbReference>
<dbReference type="Gene3D" id="3.10.129.110">
    <property type="entry name" value="Polyketide synthase dehydratase"/>
    <property type="match status" value="1"/>
</dbReference>
<keyword evidence="10" id="KW-1185">Reference proteome</keyword>
<dbReference type="InterPro" id="IPR009081">
    <property type="entry name" value="PP-bd_ACP"/>
</dbReference>
<dbReference type="InterPro" id="IPR036390">
    <property type="entry name" value="WH_DNA-bd_sf"/>
</dbReference>
<dbReference type="InterPro" id="IPR018201">
    <property type="entry name" value="Ketoacyl_synth_AS"/>
</dbReference>
<dbReference type="GO" id="GO:0071770">
    <property type="term" value="P:DIM/DIP cell wall layer assembly"/>
    <property type="evidence" value="ECO:0007669"/>
    <property type="project" value="TreeGrafter"/>
</dbReference>
<evidence type="ECO:0000259" key="8">
    <source>
        <dbReference type="PROSITE" id="PS52019"/>
    </source>
</evidence>
<dbReference type="SMART" id="SM00823">
    <property type="entry name" value="PKS_PP"/>
    <property type="match status" value="1"/>
</dbReference>
<evidence type="ECO:0000256" key="3">
    <source>
        <dbReference type="ARBA" id="ARBA00022679"/>
    </source>
</evidence>
<feature type="domain" description="N-acetyltransferase" evidence="6">
    <location>
        <begin position="423"/>
        <end position="598"/>
    </location>
</feature>
<dbReference type="Proteomes" id="UP000237082">
    <property type="component" value="Unassembled WGS sequence"/>
</dbReference>
<protein>
    <recommendedName>
        <fullName evidence="11">Carrier domain-containing protein</fullName>
    </recommendedName>
</protein>
<feature type="domain" description="Ketosynthase family 3 (KS3)" evidence="7">
    <location>
        <begin position="732"/>
        <end position="1157"/>
    </location>
</feature>
<dbReference type="Pfam" id="PF16197">
    <property type="entry name" value="KAsynt_C_assoc"/>
    <property type="match status" value="1"/>
</dbReference>
<evidence type="ECO:0000259" key="6">
    <source>
        <dbReference type="PROSITE" id="PS51186"/>
    </source>
</evidence>
<reference evidence="10" key="1">
    <citation type="submission" date="2018-02" db="EMBL/GenBank/DDBJ databases">
        <authorList>
            <person name="O'Hara-Hanley K."/>
            <person name="Soby S."/>
        </authorList>
    </citation>
    <scope>NUCLEOTIDE SEQUENCE [LARGE SCALE GENOMIC DNA]</scope>
    <source>
        <strain evidence="10">MWU14-2602</strain>
    </source>
</reference>
<sequence length="1470" mass="157474">MMNTIASVANHVCGFIAIPALEACRKTGILTRVSSEESFLAEELAREMGLSEATLGIVLRCLQLAGCAEIRETGRWQLSELSASFVAPQPDLMTLLSNPYGSADSVEALASCLELSARRWDAPAIAPLLDQMLTTLLLARVAHGEPAASDAQPPLLRERLSAFLAARHGTQDDEDAAAKDCAVLMRYAPILARLDGLLAGTARPEPDHGCLLDAIAAAMVRIALDACGDGRMDNLVLWHFGSEKRRAALSEAILRHLPRAPRVIAVEVSPSVEAGAGEPAPVTLSGDCLTPRDALRQLGEATSGRCLHIVNMPGRRAARSGEAPKLEAAFAAWADLGAAHEWLILEEHAASAAQHTLSAACSCLEQGLAALRELAELTLRSADDCLMLAAAAQLFPAPGPAQTLPQTEPLARLSLHRLQKRDYRIRPLQIDDLPAMTRLENLCWGSALAADEMTLLRRLRQFPSGQLALLQDDRLIGAMYTQRIAGEEDILAANALNILERHADDGLVIQLLAVNIDPDWQDRGLGDQLLEFMLQRCAVLDGVETVLAVTRGKDYPQHAPLPMSDYIKLRNPRGYLVDPVLRFHELHGAAIRRALPGYRPGDADNQEYGVLVGYDIRRRHRAEQASAASDCAETSPETIRAAVQEHIQALLPQAARFAPDRPLIEMGLDSASLLQLTEALTDRFRLKLGSAFFFEFNTSAKVVAELQARLETRRTAAAAQAPQTDAVSPEDADAVAIVGISLRLPGGIEDLDSLWRLLRDQECAVGRMPAARWRWPEDIRPETAHPGVDCAGTLDHIDRFDAECFRLSPAEAELIDPQQRILLELCWHCLEDAGYAPEQFAGSQTGVFVGASGVDYLRQLQQQPQVAPQYGLAKSAAILANRLSYFFDLQGPSLQIDTACSSSLVAIHQALQALRDGLCDQAVVAGIHVMTDPATTIAYYKAGMLSPTGRCHTFDAAADGYVRSEGAIAMLLKPLTQARRQGNHIYAVVRGAAVNHGGRAGGLTVPHPGRQADLLVEAYRRAKAPIRRLSYIEAHGTGTPLGDPIEVQGIKTAIRRLSEGDAAPASCGIGSIKTNLGHLEAAAGMAGMLKVILAMRHGVLPGNAGFVRLNPRIELDSCLYIAKQTQPWSAALAQNPLLAGVSSFGSGGTNAHIVLEAPPRQESAPRHPGLLLLPLSAASEPQLRQLAGDLIAKLSASPVEAASLCATMQLGRTPLACRLLFAAAQPSSLQGLLRDCDRSAIAAGGLLTAADIDLADPRHARWLRCGEAWLNGGQTDWGSLYDGALPPKLSLPGYPFLRGRHWLPAASADAARPHALALRDVSDSAGPCYAATLDASSFIVRDHVVRGRAVLPAAAQLELARAAACRGLNADDGAQIELLDTVFLRPAQADGALSLHARLRPDADRTMAFEIRGDDGTLYSQGRARLAGKAPPPDLPQTMWQGPAHGALASDECYATLSGMGLDYGPAYRA</sequence>
<dbReference type="InterPro" id="IPR036736">
    <property type="entry name" value="ACP-like_sf"/>
</dbReference>
<dbReference type="InterPro" id="IPR016039">
    <property type="entry name" value="Thiolase-like"/>
</dbReference>
<dbReference type="GO" id="GO:0005886">
    <property type="term" value="C:plasma membrane"/>
    <property type="evidence" value="ECO:0007669"/>
    <property type="project" value="TreeGrafter"/>
</dbReference>
<dbReference type="PANTHER" id="PTHR43775:SF37">
    <property type="entry name" value="SI:DKEY-61P9.11"/>
    <property type="match status" value="1"/>
</dbReference>
<keyword evidence="2" id="KW-0597">Phosphoprotein</keyword>
<evidence type="ECO:0000256" key="4">
    <source>
        <dbReference type="PROSITE-ProRule" id="PRU01363"/>
    </source>
</evidence>
<dbReference type="Gene3D" id="1.10.1240.100">
    <property type="match status" value="1"/>
</dbReference>
<dbReference type="PROSITE" id="PS50075">
    <property type="entry name" value="CARRIER"/>
    <property type="match status" value="1"/>
</dbReference>
<dbReference type="GO" id="GO:0031177">
    <property type="term" value="F:phosphopantetheine binding"/>
    <property type="evidence" value="ECO:0007669"/>
    <property type="project" value="InterPro"/>
</dbReference>
<dbReference type="PROSITE" id="PS51186">
    <property type="entry name" value="GNAT"/>
    <property type="match status" value="1"/>
</dbReference>
<dbReference type="EMBL" id="PQWB01000069">
    <property type="protein sequence ID" value="POZ61210.1"/>
    <property type="molecule type" value="Genomic_DNA"/>
</dbReference>
<dbReference type="GO" id="GO:0004312">
    <property type="term" value="F:fatty acid synthase activity"/>
    <property type="evidence" value="ECO:0007669"/>
    <property type="project" value="TreeGrafter"/>
</dbReference>
<comment type="caution">
    <text evidence="4">Lacks conserved residue(s) required for the propagation of feature annotation.</text>
</comment>
<dbReference type="Pfam" id="PF00109">
    <property type="entry name" value="ketoacyl-synt"/>
    <property type="match status" value="1"/>
</dbReference>
<dbReference type="SMART" id="SM00825">
    <property type="entry name" value="PKS_KS"/>
    <property type="match status" value="1"/>
</dbReference>
<dbReference type="Pfam" id="PF21089">
    <property type="entry name" value="PKS_DH_N"/>
    <property type="match status" value="1"/>
</dbReference>
<evidence type="ECO:0000259" key="5">
    <source>
        <dbReference type="PROSITE" id="PS50075"/>
    </source>
</evidence>
<dbReference type="PROSITE" id="PS52019">
    <property type="entry name" value="PKS_MFAS_DH"/>
    <property type="match status" value="1"/>
</dbReference>
<keyword evidence="1" id="KW-0596">Phosphopantetheine</keyword>
<dbReference type="Gene3D" id="1.10.1200.10">
    <property type="entry name" value="ACP-like"/>
    <property type="match status" value="1"/>
</dbReference>
<evidence type="ECO:0000259" key="7">
    <source>
        <dbReference type="PROSITE" id="PS52004"/>
    </source>
</evidence>
<dbReference type="InterPro" id="IPR014031">
    <property type="entry name" value="Ketoacyl_synth_C"/>
</dbReference>
<organism evidence="9 10">
    <name type="scientific">Chromobacterium alticapitis</name>
    <dbReference type="NCBI Taxonomy" id="2073169"/>
    <lineage>
        <taxon>Bacteria</taxon>
        <taxon>Pseudomonadati</taxon>
        <taxon>Pseudomonadota</taxon>
        <taxon>Betaproteobacteria</taxon>
        <taxon>Neisseriales</taxon>
        <taxon>Chromobacteriaceae</taxon>
        <taxon>Chromobacterium</taxon>
    </lineage>
</organism>
<dbReference type="SUPFAM" id="SSF55729">
    <property type="entry name" value="Acyl-CoA N-acyltransferases (Nat)"/>
    <property type="match status" value="1"/>
</dbReference>
<dbReference type="Pfam" id="PF00550">
    <property type="entry name" value="PP-binding"/>
    <property type="match status" value="1"/>
</dbReference>
<feature type="non-terminal residue" evidence="9">
    <location>
        <position position="1470"/>
    </location>
</feature>
<dbReference type="SUPFAM" id="SSF46785">
    <property type="entry name" value="Winged helix' DNA-binding domain"/>
    <property type="match status" value="1"/>
</dbReference>
<evidence type="ECO:0000313" key="10">
    <source>
        <dbReference type="Proteomes" id="UP000237082"/>
    </source>
</evidence>
<dbReference type="PANTHER" id="PTHR43775">
    <property type="entry name" value="FATTY ACID SYNTHASE"/>
    <property type="match status" value="1"/>
</dbReference>
<dbReference type="SMART" id="SM00826">
    <property type="entry name" value="PKS_DH"/>
    <property type="match status" value="1"/>
</dbReference>
<dbReference type="GO" id="GO:0004315">
    <property type="term" value="F:3-oxoacyl-[acyl-carrier-protein] synthase activity"/>
    <property type="evidence" value="ECO:0007669"/>
    <property type="project" value="InterPro"/>
</dbReference>
<dbReference type="InterPro" id="IPR032821">
    <property type="entry name" value="PKS_assoc"/>
</dbReference>
<proteinExistence type="predicted"/>
<feature type="domain" description="Carrier" evidence="5">
    <location>
        <begin position="633"/>
        <end position="710"/>
    </location>
</feature>
<name>A0A2S5DDM1_9NEIS</name>
<evidence type="ECO:0000256" key="1">
    <source>
        <dbReference type="ARBA" id="ARBA00022450"/>
    </source>
</evidence>
<feature type="region of interest" description="N-terminal hotdog fold" evidence="4">
    <location>
        <begin position="1314"/>
        <end position="1431"/>
    </location>
</feature>
<dbReference type="InterPro" id="IPR016181">
    <property type="entry name" value="Acyl_CoA_acyltransferase"/>
</dbReference>
<evidence type="ECO:0008006" key="11">
    <source>
        <dbReference type="Google" id="ProtNLM"/>
    </source>
</evidence>
<dbReference type="GO" id="GO:0005737">
    <property type="term" value="C:cytoplasm"/>
    <property type="evidence" value="ECO:0007669"/>
    <property type="project" value="TreeGrafter"/>
</dbReference>
<dbReference type="PROSITE" id="PS00606">
    <property type="entry name" value="KS3_1"/>
    <property type="match status" value="1"/>
</dbReference>
<dbReference type="InterPro" id="IPR036388">
    <property type="entry name" value="WH-like_DNA-bd_sf"/>
</dbReference>
<dbReference type="PROSITE" id="PS52004">
    <property type="entry name" value="KS3_2"/>
    <property type="match status" value="1"/>
</dbReference>
<keyword evidence="3" id="KW-0808">Transferase</keyword>
<dbReference type="InterPro" id="IPR049552">
    <property type="entry name" value="PKS_DH_N"/>
</dbReference>
<dbReference type="SUPFAM" id="SSF53901">
    <property type="entry name" value="Thiolase-like"/>
    <property type="match status" value="1"/>
</dbReference>
<dbReference type="InterPro" id="IPR050091">
    <property type="entry name" value="PKS_NRPS_Biosynth_Enz"/>
</dbReference>
<dbReference type="Gene3D" id="3.40.47.10">
    <property type="match status" value="1"/>
</dbReference>
<evidence type="ECO:0000256" key="2">
    <source>
        <dbReference type="ARBA" id="ARBA00022553"/>
    </source>
</evidence>
<comment type="caution">
    <text evidence="9">The sequence shown here is derived from an EMBL/GenBank/DDBJ whole genome shotgun (WGS) entry which is preliminary data.</text>
</comment>
<dbReference type="RefSeq" id="WP_199181202.1">
    <property type="nucleotide sequence ID" value="NZ_PQWB01000069.1"/>
</dbReference>
<feature type="domain" description="PKS/mFAS DH" evidence="8">
    <location>
        <begin position="1314"/>
        <end position="1470"/>
    </location>
</feature>
<gene>
    <name evidence="9" type="ORF">C2I19_14855</name>
</gene>
<dbReference type="InterPro" id="IPR020807">
    <property type="entry name" value="PKS_DH"/>
</dbReference>
<dbReference type="Gene3D" id="1.10.10.10">
    <property type="entry name" value="Winged helix-like DNA-binding domain superfamily/Winged helix DNA-binding domain"/>
    <property type="match status" value="1"/>
</dbReference>
<dbReference type="Gene3D" id="3.40.630.30">
    <property type="match status" value="1"/>
</dbReference>
<accession>A0A2S5DDM1</accession>
<dbReference type="Pfam" id="PF02801">
    <property type="entry name" value="Ketoacyl-synt_C"/>
    <property type="match status" value="1"/>
</dbReference>